<comment type="caution">
    <text evidence="1">The sequence shown here is derived from an EMBL/GenBank/DDBJ whole genome shotgun (WGS) entry which is preliminary data.</text>
</comment>
<accession>A0A951QEI2</accession>
<evidence type="ECO:0000313" key="1">
    <source>
        <dbReference type="EMBL" id="MBW4661181.1"/>
    </source>
</evidence>
<sequence length="62" mass="6842">MADFKVPTQVLLSLSTFPLLLLLVGSKVLTKAIDELGQASEEIFRGDRLPILHIPKPADQKE</sequence>
<proteinExistence type="predicted"/>
<protein>
    <submittedName>
        <fullName evidence="1">Uncharacterized protein</fullName>
    </submittedName>
</protein>
<reference evidence="1" key="2">
    <citation type="journal article" date="2022" name="Microbiol. Resour. Announc.">
        <title>Metagenome Sequencing to Explore Phylogenomics of Terrestrial Cyanobacteria.</title>
        <authorList>
            <person name="Ward R.D."/>
            <person name="Stajich J.E."/>
            <person name="Johansen J.R."/>
            <person name="Huntemann M."/>
            <person name="Clum A."/>
            <person name="Foster B."/>
            <person name="Foster B."/>
            <person name="Roux S."/>
            <person name="Palaniappan K."/>
            <person name="Varghese N."/>
            <person name="Mukherjee S."/>
            <person name="Reddy T.B.K."/>
            <person name="Daum C."/>
            <person name="Copeland A."/>
            <person name="Chen I.A."/>
            <person name="Ivanova N.N."/>
            <person name="Kyrpides N.C."/>
            <person name="Shapiro N."/>
            <person name="Eloe-Fadrosh E.A."/>
            <person name="Pietrasiak N."/>
        </authorList>
    </citation>
    <scope>NUCLEOTIDE SEQUENCE</scope>
    <source>
        <strain evidence="1">UHER 2000/2452</strain>
    </source>
</reference>
<gene>
    <name evidence="1" type="ORF">KME15_21095</name>
</gene>
<dbReference type="AlphaFoldDB" id="A0A951QEI2"/>
<reference evidence="1" key="1">
    <citation type="submission" date="2021-05" db="EMBL/GenBank/DDBJ databases">
        <authorList>
            <person name="Pietrasiak N."/>
            <person name="Ward R."/>
            <person name="Stajich J.E."/>
            <person name="Kurbessoian T."/>
        </authorList>
    </citation>
    <scope>NUCLEOTIDE SEQUENCE</scope>
    <source>
        <strain evidence="1">UHER 2000/2452</strain>
    </source>
</reference>
<dbReference type="EMBL" id="JAHHHD010000031">
    <property type="protein sequence ID" value="MBW4661181.1"/>
    <property type="molecule type" value="Genomic_DNA"/>
</dbReference>
<evidence type="ECO:0000313" key="2">
    <source>
        <dbReference type="Proteomes" id="UP000757435"/>
    </source>
</evidence>
<dbReference type="Proteomes" id="UP000757435">
    <property type="component" value="Unassembled WGS sequence"/>
</dbReference>
<organism evidence="1 2">
    <name type="scientific">Drouetiella hepatica Uher 2000/2452</name>
    <dbReference type="NCBI Taxonomy" id="904376"/>
    <lineage>
        <taxon>Bacteria</taxon>
        <taxon>Bacillati</taxon>
        <taxon>Cyanobacteriota</taxon>
        <taxon>Cyanophyceae</taxon>
        <taxon>Oculatellales</taxon>
        <taxon>Oculatellaceae</taxon>
        <taxon>Drouetiella</taxon>
    </lineage>
</organism>
<name>A0A951QEI2_9CYAN</name>